<keyword evidence="3" id="KW-0808">Transferase</keyword>
<dbReference type="Pfam" id="PF00534">
    <property type="entry name" value="Glycos_transf_1"/>
    <property type="match status" value="1"/>
</dbReference>
<keyword evidence="4" id="KW-1185">Reference proteome</keyword>
<dbReference type="InterPro" id="IPR050194">
    <property type="entry name" value="Glycosyltransferase_grp1"/>
</dbReference>
<dbReference type="PANTHER" id="PTHR45947">
    <property type="entry name" value="SULFOQUINOVOSYL TRANSFERASE SQD2"/>
    <property type="match status" value="1"/>
</dbReference>
<protein>
    <submittedName>
        <fullName evidence="3">Glycosyl transferase 4-like domain-containing protein</fullName>
    </submittedName>
</protein>
<accession>A0A1M7Y4D6</accession>
<evidence type="ECO:0000313" key="3">
    <source>
        <dbReference type="EMBL" id="SHO46995.1"/>
    </source>
</evidence>
<dbReference type="Proteomes" id="UP000184603">
    <property type="component" value="Unassembled WGS sequence"/>
</dbReference>
<reference evidence="3 4" key="1">
    <citation type="submission" date="2016-12" db="EMBL/GenBank/DDBJ databases">
        <authorList>
            <person name="Song W.-J."/>
            <person name="Kurnit D.M."/>
        </authorList>
    </citation>
    <scope>NUCLEOTIDE SEQUENCE [LARGE SCALE GENOMIC DNA]</scope>
    <source>
        <strain evidence="3 4">DSM 18488</strain>
    </source>
</reference>
<dbReference type="RefSeq" id="WP_073613033.1">
    <property type="nucleotide sequence ID" value="NZ_FRFE01000006.1"/>
</dbReference>
<evidence type="ECO:0000259" key="2">
    <source>
        <dbReference type="Pfam" id="PF13439"/>
    </source>
</evidence>
<organism evidence="3 4">
    <name type="scientific">Desulfopila aestuarii DSM 18488</name>
    <dbReference type="NCBI Taxonomy" id="1121416"/>
    <lineage>
        <taxon>Bacteria</taxon>
        <taxon>Pseudomonadati</taxon>
        <taxon>Thermodesulfobacteriota</taxon>
        <taxon>Desulfobulbia</taxon>
        <taxon>Desulfobulbales</taxon>
        <taxon>Desulfocapsaceae</taxon>
        <taxon>Desulfopila</taxon>
    </lineage>
</organism>
<dbReference type="InterPro" id="IPR028098">
    <property type="entry name" value="Glyco_trans_4-like_N"/>
</dbReference>
<evidence type="ECO:0000259" key="1">
    <source>
        <dbReference type="Pfam" id="PF00534"/>
    </source>
</evidence>
<dbReference type="PANTHER" id="PTHR45947:SF3">
    <property type="entry name" value="SULFOQUINOVOSYL TRANSFERASE SQD2"/>
    <property type="match status" value="1"/>
</dbReference>
<dbReference type="CDD" id="cd03801">
    <property type="entry name" value="GT4_PimA-like"/>
    <property type="match status" value="1"/>
</dbReference>
<evidence type="ECO:0000313" key="4">
    <source>
        <dbReference type="Proteomes" id="UP000184603"/>
    </source>
</evidence>
<dbReference type="STRING" id="1121416.SAMN02745220_01725"/>
<dbReference type="AlphaFoldDB" id="A0A1M7Y4D6"/>
<name>A0A1M7Y4D6_9BACT</name>
<sequence length="408" mass="45245">MKILHLISQHPESTGSGFYLQNIIRQASAAGHQNYLIAGISGNMLPQLDCISTQSCRFVHFNQGQLDYPIPGMSDVMPYPSSTFGSLSPAQLAVYERAFGEVIERAVFDYAPDIIHSHHLWLVSAIARERFPTIPMVTSCHSTDLRQFLQCPHIGDRVLPHCQKIERVLALNDDQTEKIRKLYLIPPHRIDVVGGGYDESVFVMQPKDKPPPVQMLYAGKLSFAKGVDVLLRAFQSFEGTDVHLHLAGSGTGEEGQCCLDLAEKMGSLVTIHGRINQQDLARLMARCHLFILPSFYEGLPLVLLEALASGCRIITADLSGCKEILGDADSDLIEFIQLPVMKQIDRPEPEDLPMVEKRLKAAITSMMARVLVTPSPAHGDILKITSRFGWGAVFRKINQAYDKAFNGL</sequence>
<feature type="domain" description="Glycosyl transferase family 1" evidence="1">
    <location>
        <begin position="212"/>
        <end position="330"/>
    </location>
</feature>
<proteinExistence type="predicted"/>
<gene>
    <name evidence="3" type="ORF">SAMN02745220_01725</name>
</gene>
<dbReference type="OrthoDB" id="9775208at2"/>
<dbReference type="Gene3D" id="3.40.50.2000">
    <property type="entry name" value="Glycogen Phosphorylase B"/>
    <property type="match status" value="2"/>
</dbReference>
<dbReference type="EMBL" id="FRFE01000006">
    <property type="protein sequence ID" value="SHO46995.1"/>
    <property type="molecule type" value="Genomic_DNA"/>
</dbReference>
<dbReference type="GO" id="GO:0016757">
    <property type="term" value="F:glycosyltransferase activity"/>
    <property type="evidence" value="ECO:0007669"/>
    <property type="project" value="InterPro"/>
</dbReference>
<dbReference type="InterPro" id="IPR001296">
    <property type="entry name" value="Glyco_trans_1"/>
</dbReference>
<feature type="domain" description="Glycosyltransferase subfamily 4-like N-terminal" evidence="2">
    <location>
        <begin position="15"/>
        <end position="199"/>
    </location>
</feature>
<dbReference type="Pfam" id="PF13439">
    <property type="entry name" value="Glyco_transf_4"/>
    <property type="match status" value="1"/>
</dbReference>
<dbReference type="SUPFAM" id="SSF53756">
    <property type="entry name" value="UDP-Glycosyltransferase/glycogen phosphorylase"/>
    <property type="match status" value="1"/>
</dbReference>